<accession>A0A2M6P1L7</accession>
<dbReference type="InterPro" id="IPR020846">
    <property type="entry name" value="MFS_dom"/>
</dbReference>
<dbReference type="PANTHER" id="PTHR23530:SF1">
    <property type="entry name" value="PERMEASE, MAJOR FACILITATOR SUPERFAMILY-RELATED"/>
    <property type="match status" value="1"/>
</dbReference>
<dbReference type="GO" id="GO:0022857">
    <property type="term" value="F:transmembrane transporter activity"/>
    <property type="evidence" value="ECO:0007669"/>
    <property type="project" value="InterPro"/>
</dbReference>
<feature type="transmembrane region" description="Helical" evidence="4">
    <location>
        <begin position="12"/>
        <end position="35"/>
    </location>
</feature>
<sequence length="77" mass="9005">MVEKHTRGLRRNIFLLFWAKALMTMGVINIVIVLFYIHRGVSVSEVFYLSVVWSLAMFVVEIPSSYLADRWGRKKTL</sequence>
<dbReference type="PANTHER" id="PTHR23530">
    <property type="entry name" value="TRANSPORT PROTEIN-RELATED"/>
    <property type="match status" value="1"/>
</dbReference>
<organism evidence="6 7">
    <name type="scientific">Candidatus Magasanikbacteria bacterium CG10_big_fil_rev_8_21_14_0_10_38_6</name>
    <dbReference type="NCBI Taxonomy" id="1974647"/>
    <lineage>
        <taxon>Bacteria</taxon>
        <taxon>Candidatus Magasanikiibacteriota</taxon>
    </lineage>
</organism>
<keyword evidence="1 4" id="KW-0812">Transmembrane</keyword>
<evidence type="ECO:0000256" key="1">
    <source>
        <dbReference type="ARBA" id="ARBA00022692"/>
    </source>
</evidence>
<dbReference type="InterPro" id="IPR053160">
    <property type="entry name" value="MFS_DHA3_Transporter"/>
</dbReference>
<evidence type="ECO:0000256" key="4">
    <source>
        <dbReference type="SAM" id="Phobius"/>
    </source>
</evidence>
<feature type="transmembrane region" description="Helical" evidence="4">
    <location>
        <begin position="47"/>
        <end position="68"/>
    </location>
</feature>
<keyword evidence="2 4" id="KW-1133">Transmembrane helix</keyword>
<feature type="non-terminal residue" evidence="6">
    <location>
        <position position="77"/>
    </location>
</feature>
<dbReference type="InterPro" id="IPR036259">
    <property type="entry name" value="MFS_trans_sf"/>
</dbReference>
<protein>
    <submittedName>
        <fullName evidence="6">MFS transporter</fullName>
    </submittedName>
</protein>
<evidence type="ECO:0000259" key="5">
    <source>
        <dbReference type="PROSITE" id="PS50850"/>
    </source>
</evidence>
<evidence type="ECO:0000313" key="6">
    <source>
        <dbReference type="EMBL" id="PIR77578.1"/>
    </source>
</evidence>
<gene>
    <name evidence="6" type="ORF">COU30_01695</name>
</gene>
<dbReference type="PROSITE" id="PS50850">
    <property type="entry name" value="MFS"/>
    <property type="match status" value="1"/>
</dbReference>
<comment type="caution">
    <text evidence="6">The sequence shown here is derived from an EMBL/GenBank/DDBJ whole genome shotgun (WGS) entry which is preliminary data.</text>
</comment>
<reference evidence="7" key="1">
    <citation type="submission" date="2017-09" db="EMBL/GenBank/DDBJ databases">
        <title>Depth-based differentiation of microbial function through sediment-hosted aquifers and enrichment of novel symbionts in the deep terrestrial subsurface.</title>
        <authorList>
            <person name="Probst A.J."/>
            <person name="Ladd B."/>
            <person name="Jarett J.K."/>
            <person name="Geller-Mcgrath D.E."/>
            <person name="Sieber C.M.K."/>
            <person name="Emerson J.B."/>
            <person name="Anantharaman K."/>
            <person name="Thomas B.C."/>
            <person name="Malmstrom R."/>
            <person name="Stieglmeier M."/>
            <person name="Klingl A."/>
            <person name="Woyke T."/>
            <person name="Ryan C.M."/>
            <person name="Banfield J.F."/>
        </authorList>
    </citation>
    <scope>NUCLEOTIDE SEQUENCE [LARGE SCALE GENOMIC DNA]</scope>
</reference>
<name>A0A2M6P1L7_9BACT</name>
<feature type="domain" description="Major facilitator superfamily (MFS) profile" evidence="5">
    <location>
        <begin position="1"/>
        <end position="77"/>
    </location>
</feature>
<dbReference type="EMBL" id="PFBW01000073">
    <property type="protein sequence ID" value="PIR77578.1"/>
    <property type="molecule type" value="Genomic_DNA"/>
</dbReference>
<evidence type="ECO:0000256" key="2">
    <source>
        <dbReference type="ARBA" id="ARBA00022989"/>
    </source>
</evidence>
<dbReference type="AlphaFoldDB" id="A0A2M6P1L7"/>
<proteinExistence type="predicted"/>
<evidence type="ECO:0000256" key="3">
    <source>
        <dbReference type="ARBA" id="ARBA00023136"/>
    </source>
</evidence>
<dbReference type="Gene3D" id="1.20.1250.20">
    <property type="entry name" value="MFS general substrate transporter like domains"/>
    <property type="match status" value="1"/>
</dbReference>
<dbReference type="Proteomes" id="UP000228528">
    <property type="component" value="Unassembled WGS sequence"/>
</dbReference>
<dbReference type="SUPFAM" id="SSF103473">
    <property type="entry name" value="MFS general substrate transporter"/>
    <property type="match status" value="1"/>
</dbReference>
<keyword evidence="3 4" id="KW-0472">Membrane</keyword>
<evidence type="ECO:0000313" key="7">
    <source>
        <dbReference type="Proteomes" id="UP000228528"/>
    </source>
</evidence>